<reference evidence="1 2" key="1">
    <citation type="journal article" date="2019" name="Nat. Ecol. Evol.">
        <title>Megaphylogeny resolves global patterns of mushroom evolution.</title>
        <authorList>
            <person name="Varga T."/>
            <person name="Krizsan K."/>
            <person name="Foldi C."/>
            <person name="Dima B."/>
            <person name="Sanchez-Garcia M."/>
            <person name="Sanchez-Ramirez S."/>
            <person name="Szollosi G.J."/>
            <person name="Szarkandi J.G."/>
            <person name="Papp V."/>
            <person name="Albert L."/>
            <person name="Andreopoulos W."/>
            <person name="Angelini C."/>
            <person name="Antonin V."/>
            <person name="Barry K.W."/>
            <person name="Bougher N.L."/>
            <person name="Buchanan P."/>
            <person name="Buyck B."/>
            <person name="Bense V."/>
            <person name="Catcheside P."/>
            <person name="Chovatia M."/>
            <person name="Cooper J."/>
            <person name="Damon W."/>
            <person name="Desjardin D."/>
            <person name="Finy P."/>
            <person name="Geml J."/>
            <person name="Haridas S."/>
            <person name="Hughes K."/>
            <person name="Justo A."/>
            <person name="Karasinski D."/>
            <person name="Kautmanova I."/>
            <person name="Kiss B."/>
            <person name="Kocsube S."/>
            <person name="Kotiranta H."/>
            <person name="LaButti K.M."/>
            <person name="Lechner B.E."/>
            <person name="Liimatainen K."/>
            <person name="Lipzen A."/>
            <person name="Lukacs Z."/>
            <person name="Mihaltcheva S."/>
            <person name="Morgado L.N."/>
            <person name="Niskanen T."/>
            <person name="Noordeloos M.E."/>
            <person name="Ohm R.A."/>
            <person name="Ortiz-Santana B."/>
            <person name="Ovrebo C."/>
            <person name="Racz N."/>
            <person name="Riley R."/>
            <person name="Savchenko A."/>
            <person name="Shiryaev A."/>
            <person name="Soop K."/>
            <person name="Spirin V."/>
            <person name="Szebenyi C."/>
            <person name="Tomsovsky M."/>
            <person name="Tulloss R.E."/>
            <person name="Uehling J."/>
            <person name="Grigoriev I.V."/>
            <person name="Vagvolgyi C."/>
            <person name="Papp T."/>
            <person name="Martin F.M."/>
            <person name="Miettinen O."/>
            <person name="Hibbett D.S."/>
            <person name="Nagy L.G."/>
        </authorList>
    </citation>
    <scope>NUCLEOTIDE SEQUENCE [LARGE SCALE GENOMIC DNA]</scope>
    <source>
        <strain evidence="1 2">CBS 309.79</strain>
    </source>
</reference>
<organism evidence="1 2">
    <name type="scientific">Pterulicium gracile</name>
    <dbReference type="NCBI Taxonomy" id="1884261"/>
    <lineage>
        <taxon>Eukaryota</taxon>
        <taxon>Fungi</taxon>
        <taxon>Dikarya</taxon>
        <taxon>Basidiomycota</taxon>
        <taxon>Agaricomycotina</taxon>
        <taxon>Agaricomycetes</taxon>
        <taxon>Agaricomycetidae</taxon>
        <taxon>Agaricales</taxon>
        <taxon>Pleurotineae</taxon>
        <taxon>Pterulaceae</taxon>
        <taxon>Pterulicium</taxon>
    </lineage>
</organism>
<evidence type="ECO:0000313" key="1">
    <source>
        <dbReference type="EMBL" id="TFL02268.1"/>
    </source>
</evidence>
<dbReference type="Proteomes" id="UP000305067">
    <property type="component" value="Unassembled WGS sequence"/>
</dbReference>
<keyword evidence="2" id="KW-1185">Reference proteome</keyword>
<protein>
    <submittedName>
        <fullName evidence="1">Uncharacterized protein</fullName>
    </submittedName>
</protein>
<dbReference type="OrthoDB" id="10591031at2759"/>
<dbReference type="EMBL" id="ML178823">
    <property type="protein sequence ID" value="TFL02268.1"/>
    <property type="molecule type" value="Genomic_DNA"/>
</dbReference>
<gene>
    <name evidence="1" type="ORF">BDV98DRAFT_566985</name>
</gene>
<accession>A0A5C3QLP8</accession>
<dbReference type="AlphaFoldDB" id="A0A5C3QLP8"/>
<name>A0A5C3QLP8_9AGAR</name>
<evidence type="ECO:0000313" key="2">
    <source>
        <dbReference type="Proteomes" id="UP000305067"/>
    </source>
</evidence>
<sequence>MPRYGRFRGRRYGNHMTGIKDKHAALDLSTLSVLKEVQSSACRWPTNEREIQKGDAWVNVRNLYMNGYGVKLLDGNGTHRVPRLGSGSKA</sequence>
<proteinExistence type="predicted"/>